<dbReference type="AlphaFoldDB" id="A0A1V2L1X9"/>
<protein>
    <recommendedName>
        <fullName evidence="3">Peptide hydrolase</fullName>
        <ecNumber evidence="3">3.4.-.-</ecNumber>
    </recommendedName>
</protein>
<dbReference type="GO" id="GO:0008233">
    <property type="term" value="F:peptidase activity"/>
    <property type="evidence" value="ECO:0007669"/>
    <property type="project" value="UniProtKB-KW"/>
</dbReference>
<keyword evidence="3" id="KW-0732">Signal</keyword>
<dbReference type="PANTHER" id="PTHR12283:SF6">
    <property type="entry name" value="GLUTAMINYL-PEPTIDE CYCLOTRANSFERASE-RELATED"/>
    <property type="match status" value="1"/>
</dbReference>
<evidence type="ECO:0000256" key="2">
    <source>
        <dbReference type="ARBA" id="ARBA00023315"/>
    </source>
</evidence>
<accession>A0A1V2L1X9</accession>
<dbReference type="InterPro" id="IPR007484">
    <property type="entry name" value="Peptidase_M28"/>
</dbReference>
<keyword evidence="6" id="KW-1185">Reference proteome</keyword>
<dbReference type="InterPro" id="IPR040234">
    <property type="entry name" value="QC/QCL"/>
</dbReference>
<keyword evidence="3" id="KW-0645">Protease</keyword>
<dbReference type="OMA" id="HYETNYP"/>
<keyword evidence="2" id="KW-0012">Acyltransferase</keyword>
<dbReference type="EC" id="3.4.-.-" evidence="3"/>
<dbReference type="PANTHER" id="PTHR12283">
    <property type="entry name" value="GLUTAMINYL-PEPTIDE CYCLOTRANSFERASE"/>
    <property type="match status" value="1"/>
</dbReference>
<keyword evidence="3" id="KW-0862">Zinc</keyword>
<organism evidence="5 6">
    <name type="scientific">Cyberlindnera fabianii</name>
    <name type="common">Yeast</name>
    <name type="synonym">Hansenula fabianii</name>
    <dbReference type="NCBI Taxonomy" id="36022"/>
    <lineage>
        <taxon>Eukaryota</taxon>
        <taxon>Fungi</taxon>
        <taxon>Dikarya</taxon>
        <taxon>Ascomycota</taxon>
        <taxon>Saccharomycotina</taxon>
        <taxon>Saccharomycetes</taxon>
        <taxon>Phaffomycetales</taxon>
        <taxon>Phaffomycetaceae</taxon>
        <taxon>Cyberlindnera</taxon>
    </lineage>
</organism>
<dbReference type="GO" id="GO:0008270">
    <property type="term" value="F:zinc ion binding"/>
    <property type="evidence" value="ECO:0007669"/>
    <property type="project" value="TreeGrafter"/>
</dbReference>
<comment type="caution">
    <text evidence="5">The sequence shown here is derived from an EMBL/GenBank/DDBJ whole genome shotgun (WGS) entry which is preliminary data.</text>
</comment>
<sequence length="351" mass="39490">MVIYASNLTSTSLVTFLSILTLLLSTVSAYTELLHPDLVRLKSTGVGARLSLDPTDKNNHLFHFNRTRVPGTEGSLYAREYIKSHFAQISEKTGAQWHVEEDVFEERGFNFSNIVATIAPDGVRTPQYLVLSVHYDSKIVPEGFIGAIDSAVSCGILLDLAETISPSLAAAFSDEDLEIDMGLKIIFFDGEEAIETWTDEYSIYGARHLHSQWKAQKKLGSIDLLVLLDLLGATDNNYIPSYFPQSQTAYAELSTLERRLAQVFPELIHSGNMFLAEPSYTFEREYFGTIGDDHLPFLHSGVPVLHMITHRFPQVWHTINDDFLHVDIVAIRHWCVLFTAFTLEYLDVSPV</sequence>
<dbReference type="Gene3D" id="3.40.630.10">
    <property type="entry name" value="Zn peptidases"/>
    <property type="match status" value="1"/>
</dbReference>
<dbReference type="Proteomes" id="UP000189513">
    <property type="component" value="Unassembled WGS sequence"/>
</dbReference>
<evidence type="ECO:0000313" key="5">
    <source>
        <dbReference type="EMBL" id="ONH65256.1"/>
    </source>
</evidence>
<evidence type="ECO:0000259" key="4">
    <source>
        <dbReference type="Pfam" id="PF04389"/>
    </source>
</evidence>
<feature type="domain" description="Peptidase M28" evidence="4">
    <location>
        <begin position="113"/>
        <end position="335"/>
    </location>
</feature>
<dbReference type="EMBL" id="MPUK01000012">
    <property type="protein sequence ID" value="ONH65256.1"/>
    <property type="molecule type" value="Genomic_DNA"/>
</dbReference>
<feature type="signal peptide" evidence="3">
    <location>
        <begin position="1"/>
        <end position="29"/>
    </location>
</feature>
<dbReference type="VEuPathDB" id="FungiDB:BON22_4828"/>
<reference evidence="6" key="1">
    <citation type="journal article" date="2017" name="Genome Announc.">
        <title>Genome sequences of Cyberlindnera fabianii 65, Pichia kudriavzevii 129, and Saccharomyces cerevisiae 131 isolated from fermented masau fruits in Zimbabwe.</title>
        <authorList>
            <person name="van Rijswijck I.M.H."/>
            <person name="Derks M.F.L."/>
            <person name="Abee T."/>
            <person name="de Ridder D."/>
            <person name="Smid E.J."/>
        </authorList>
    </citation>
    <scope>NUCLEOTIDE SEQUENCE [LARGE SCALE GENOMIC DNA]</scope>
    <source>
        <strain evidence="6">65</strain>
    </source>
</reference>
<evidence type="ECO:0000256" key="1">
    <source>
        <dbReference type="ARBA" id="ARBA00022679"/>
    </source>
</evidence>
<dbReference type="Pfam" id="PF04389">
    <property type="entry name" value="Peptidase_M28"/>
    <property type="match status" value="1"/>
</dbReference>
<dbReference type="STRING" id="36022.A0A1V2L1X9"/>
<keyword evidence="3" id="KW-0378">Hydrolase</keyword>
<dbReference type="SUPFAM" id="SSF53187">
    <property type="entry name" value="Zn-dependent exopeptidases"/>
    <property type="match status" value="1"/>
</dbReference>
<feature type="chain" id="PRO_5011819265" description="Peptide hydrolase" evidence="3">
    <location>
        <begin position="30"/>
        <end position="351"/>
    </location>
</feature>
<dbReference type="GO" id="GO:0006508">
    <property type="term" value="P:proteolysis"/>
    <property type="evidence" value="ECO:0007669"/>
    <property type="project" value="UniProtKB-KW"/>
</dbReference>
<gene>
    <name evidence="5" type="ORF">BON22_4828</name>
</gene>
<proteinExistence type="inferred from homology"/>
<keyword evidence="1 5" id="KW-0808">Transferase</keyword>
<comment type="similarity">
    <text evidence="3">Belongs to the peptidase M28 family.</text>
</comment>
<evidence type="ECO:0000313" key="6">
    <source>
        <dbReference type="Proteomes" id="UP000189513"/>
    </source>
</evidence>
<evidence type="ECO:0000256" key="3">
    <source>
        <dbReference type="RuleBase" id="RU361240"/>
    </source>
</evidence>
<keyword evidence="3" id="KW-0479">Metal-binding</keyword>
<dbReference type="GO" id="GO:0016603">
    <property type="term" value="F:glutaminyl-peptide cyclotransferase activity"/>
    <property type="evidence" value="ECO:0007669"/>
    <property type="project" value="TreeGrafter"/>
</dbReference>
<name>A0A1V2L1X9_CYBFA</name>